<evidence type="ECO:0000256" key="3">
    <source>
        <dbReference type="ARBA" id="ARBA00022801"/>
    </source>
</evidence>
<dbReference type="SMART" id="SM00577">
    <property type="entry name" value="CPDc"/>
    <property type="match status" value="1"/>
</dbReference>
<feature type="coiled-coil region" evidence="7">
    <location>
        <begin position="998"/>
        <end position="1025"/>
    </location>
</feature>
<feature type="compositionally biased region" description="Basic and acidic residues" evidence="8">
    <location>
        <begin position="158"/>
        <end position="170"/>
    </location>
</feature>
<dbReference type="CDD" id="cd17729">
    <property type="entry name" value="BRCT_CTDP1"/>
    <property type="match status" value="1"/>
</dbReference>
<evidence type="ECO:0000256" key="5">
    <source>
        <dbReference type="ARBA" id="ARBA00047761"/>
    </source>
</evidence>
<feature type="domain" description="FCP1 homology" evidence="10">
    <location>
        <begin position="1028"/>
        <end position="1214"/>
    </location>
</feature>
<dbReference type="SUPFAM" id="SSF56784">
    <property type="entry name" value="HAD-like"/>
    <property type="match status" value="1"/>
</dbReference>
<proteinExistence type="predicted"/>
<feature type="compositionally biased region" description="Acidic residues" evidence="8">
    <location>
        <begin position="30"/>
        <end position="45"/>
    </location>
</feature>
<evidence type="ECO:0000256" key="6">
    <source>
        <dbReference type="ARBA" id="ARBA00048336"/>
    </source>
</evidence>
<evidence type="ECO:0000256" key="8">
    <source>
        <dbReference type="SAM" id="MobiDB-lite"/>
    </source>
</evidence>
<feature type="compositionally biased region" description="Basic and acidic residues" evidence="8">
    <location>
        <begin position="799"/>
        <end position="810"/>
    </location>
</feature>
<dbReference type="Pfam" id="PF25505">
    <property type="entry name" value="ARM_CPL3"/>
    <property type="match status" value="1"/>
</dbReference>
<evidence type="ECO:0000256" key="4">
    <source>
        <dbReference type="ARBA" id="ARBA00023242"/>
    </source>
</evidence>
<dbReference type="InterPro" id="IPR011947">
    <property type="entry name" value="FCP1_euk"/>
</dbReference>
<evidence type="ECO:0000256" key="7">
    <source>
        <dbReference type="SAM" id="Coils"/>
    </source>
</evidence>
<name>A0ABP1BCE2_9BRYO</name>
<feature type="region of interest" description="Disordered" evidence="8">
    <location>
        <begin position="504"/>
        <end position="533"/>
    </location>
</feature>
<dbReference type="InterPro" id="IPR023214">
    <property type="entry name" value="HAD_sf"/>
</dbReference>
<dbReference type="Proteomes" id="UP001497522">
    <property type="component" value="Chromosome 3"/>
</dbReference>
<evidence type="ECO:0000313" key="12">
    <source>
        <dbReference type="Proteomes" id="UP001497522"/>
    </source>
</evidence>
<comment type="catalytic activity">
    <reaction evidence="5">
        <text>O-phospho-L-seryl-[protein] + H2O = L-seryl-[protein] + phosphate</text>
        <dbReference type="Rhea" id="RHEA:20629"/>
        <dbReference type="Rhea" id="RHEA-COMP:9863"/>
        <dbReference type="Rhea" id="RHEA-COMP:11604"/>
        <dbReference type="ChEBI" id="CHEBI:15377"/>
        <dbReference type="ChEBI" id="CHEBI:29999"/>
        <dbReference type="ChEBI" id="CHEBI:43474"/>
        <dbReference type="ChEBI" id="CHEBI:83421"/>
        <dbReference type="EC" id="3.1.3.16"/>
    </reaction>
</comment>
<dbReference type="PANTHER" id="PTHR23081:SF2">
    <property type="entry name" value="RNA POLYMERASE II C-TERMINAL DOMAIN PHOSPHATASE-LIKE 3"/>
    <property type="match status" value="1"/>
</dbReference>
<keyword evidence="4" id="KW-0539">Nucleus</keyword>
<dbReference type="InterPro" id="IPR004274">
    <property type="entry name" value="FCP1_dom"/>
</dbReference>
<dbReference type="NCBIfam" id="TIGR02250">
    <property type="entry name" value="FCP1_euk"/>
    <property type="match status" value="1"/>
</dbReference>
<dbReference type="Pfam" id="PF03031">
    <property type="entry name" value="NIF"/>
    <property type="match status" value="1"/>
</dbReference>
<organism evidence="11 12">
    <name type="scientific">Sphagnum jensenii</name>
    <dbReference type="NCBI Taxonomy" id="128206"/>
    <lineage>
        <taxon>Eukaryota</taxon>
        <taxon>Viridiplantae</taxon>
        <taxon>Streptophyta</taxon>
        <taxon>Embryophyta</taxon>
        <taxon>Bryophyta</taxon>
        <taxon>Sphagnophytina</taxon>
        <taxon>Sphagnopsida</taxon>
        <taxon>Sphagnales</taxon>
        <taxon>Sphagnaceae</taxon>
        <taxon>Sphagnum</taxon>
    </lineage>
</organism>
<feature type="region of interest" description="Disordered" evidence="8">
    <location>
        <begin position="901"/>
        <end position="980"/>
    </location>
</feature>
<dbReference type="InterPro" id="IPR039189">
    <property type="entry name" value="Fcp1"/>
</dbReference>
<feature type="compositionally biased region" description="Acidic residues" evidence="8">
    <location>
        <begin position="181"/>
        <end position="196"/>
    </location>
</feature>
<dbReference type="InterPro" id="IPR036420">
    <property type="entry name" value="BRCT_dom_sf"/>
</dbReference>
<dbReference type="InterPro" id="IPR036412">
    <property type="entry name" value="HAD-like_sf"/>
</dbReference>
<comment type="subcellular location">
    <subcellularLocation>
        <location evidence="1">Nucleus</location>
    </subcellularLocation>
</comment>
<reference evidence="11" key="1">
    <citation type="submission" date="2024-03" db="EMBL/GenBank/DDBJ databases">
        <authorList>
            <consortium name="ELIXIR-Norway"/>
            <consortium name="Elixir Norway"/>
        </authorList>
    </citation>
    <scope>NUCLEOTIDE SEQUENCE</scope>
</reference>
<dbReference type="CDD" id="cd07521">
    <property type="entry name" value="HAD_FCP1-like"/>
    <property type="match status" value="1"/>
</dbReference>
<feature type="region of interest" description="Disordered" evidence="8">
    <location>
        <begin position="377"/>
        <end position="408"/>
    </location>
</feature>
<evidence type="ECO:0000256" key="2">
    <source>
        <dbReference type="ARBA" id="ARBA00013081"/>
    </source>
</evidence>
<dbReference type="InterPro" id="IPR001357">
    <property type="entry name" value="BRCT_dom"/>
</dbReference>
<keyword evidence="3" id="KW-0378">Hydrolase</keyword>
<evidence type="ECO:0000259" key="9">
    <source>
        <dbReference type="PROSITE" id="PS50172"/>
    </source>
</evidence>
<feature type="domain" description="BRCT" evidence="9">
    <location>
        <begin position="1257"/>
        <end position="1350"/>
    </location>
</feature>
<feature type="compositionally biased region" description="Basic and acidic residues" evidence="8">
    <location>
        <begin position="955"/>
        <end position="965"/>
    </location>
</feature>
<accession>A0ABP1BCE2</accession>
<dbReference type="Gene3D" id="3.40.50.10190">
    <property type="entry name" value="BRCT domain"/>
    <property type="match status" value="1"/>
</dbReference>
<dbReference type="PROSITE" id="PS50172">
    <property type="entry name" value="BRCT"/>
    <property type="match status" value="1"/>
</dbReference>
<dbReference type="PROSITE" id="PS50969">
    <property type="entry name" value="FCP1"/>
    <property type="match status" value="1"/>
</dbReference>
<keyword evidence="7" id="KW-0175">Coiled coil</keyword>
<dbReference type="Gene3D" id="3.40.50.1000">
    <property type="entry name" value="HAD superfamily/HAD-like"/>
    <property type="match status" value="1"/>
</dbReference>
<evidence type="ECO:0000313" key="11">
    <source>
        <dbReference type="EMBL" id="CAK9872841.1"/>
    </source>
</evidence>
<evidence type="ECO:0000256" key="1">
    <source>
        <dbReference type="ARBA" id="ARBA00004123"/>
    </source>
</evidence>
<dbReference type="Pfam" id="PF12738">
    <property type="entry name" value="PTCB-BRCT"/>
    <property type="match status" value="1"/>
</dbReference>
<dbReference type="EMBL" id="OZ023704">
    <property type="protein sequence ID" value="CAK9872841.1"/>
    <property type="molecule type" value="Genomic_DNA"/>
</dbReference>
<feature type="region of interest" description="Disordered" evidence="8">
    <location>
        <begin position="30"/>
        <end position="51"/>
    </location>
</feature>
<protein>
    <recommendedName>
        <fullName evidence="2">protein-serine/threonine phosphatase</fullName>
        <ecNumber evidence="2">3.1.3.16</ecNumber>
    </recommendedName>
</protein>
<dbReference type="PANTHER" id="PTHR23081">
    <property type="entry name" value="RNA POLYMERASE II CTD PHOSPHATASE"/>
    <property type="match status" value="1"/>
</dbReference>
<feature type="region of interest" description="Disordered" evidence="8">
    <location>
        <begin position="783"/>
        <end position="810"/>
    </location>
</feature>
<evidence type="ECO:0000259" key="10">
    <source>
        <dbReference type="PROSITE" id="PS50969"/>
    </source>
</evidence>
<keyword evidence="12" id="KW-1185">Reference proteome</keyword>
<dbReference type="EC" id="3.1.3.16" evidence="2"/>
<dbReference type="SUPFAM" id="SSF52113">
    <property type="entry name" value="BRCT domain"/>
    <property type="match status" value="1"/>
</dbReference>
<gene>
    <name evidence="11" type="ORF">CSSPJE1EN2_LOCUS15411</name>
</gene>
<feature type="compositionally biased region" description="Basic and acidic residues" evidence="8">
    <location>
        <begin position="212"/>
        <end position="236"/>
    </location>
</feature>
<comment type="catalytic activity">
    <reaction evidence="6">
        <text>O-phospho-L-threonyl-[protein] + H2O = L-threonyl-[protein] + phosphate</text>
        <dbReference type="Rhea" id="RHEA:47004"/>
        <dbReference type="Rhea" id="RHEA-COMP:11060"/>
        <dbReference type="Rhea" id="RHEA-COMP:11605"/>
        <dbReference type="ChEBI" id="CHEBI:15377"/>
        <dbReference type="ChEBI" id="CHEBI:30013"/>
        <dbReference type="ChEBI" id="CHEBI:43474"/>
        <dbReference type="ChEBI" id="CHEBI:61977"/>
        <dbReference type="EC" id="3.1.3.16"/>
    </reaction>
</comment>
<feature type="compositionally biased region" description="Polar residues" evidence="8">
    <location>
        <begin position="903"/>
        <end position="913"/>
    </location>
</feature>
<feature type="compositionally biased region" description="Basic and acidic residues" evidence="8">
    <location>
        <begin position="384"/>
        <end position="394"/>
    </location>
</feature>
<dbReference type="InterPro" id="IPR057473">
    <property type="entry name" value="ARM_CPL3"/>
</dbReference>
<feature type="region of interest" description="Disordered" evidence="8">
    <location>
        <begin position="158"/>
        <end position="240"/>
    </location>
</feature>
<sequence length="1352" mass="149013">MFIMSCVCSYNVQGEPTRQLNVAIRDMEEGEISDEEDHIEEEDDPGETKEVTDLPVRDDFIPRGRRTEANYPSSHFRNGLGIEDDELEVGTTNVWGGGDGNPWGRDPIAAFRPPGNIYAPNMYNFAWAQAVQGGRSIEDDDDDDVGDAAAAAGSQALLHERHSDDPDNSKSAKQSSTDEIPAADDREEGELEEGEIELPSQVLPKSSTSSKEQSEDHQHNNNMPSRDRDTERERQEQLSQVGMLVKNVTVKDAQKSFISICHRLNKAVMSMNNLVEERKPAVKGRTQEELPRDVSNLVNKTFQGIRAVYAVWSTASGKEQDRDKDTFPRLLELVNSSGSKLFTPKQVRELREFMDQVSKVARKARFEGVDQHFQQVPKSLSESLQERELRHREASPTPKSAISPTCPPIETPSTEMLGPSFADTKQAADAAAIAAAAIAYAQSSAAAFANLSHGSMSSKPSNGYADNEQGSWGWNGRTSPYEESAMPGIPSSYPVVRHGDTSMFGADKFRLPSPTPSEDDEENNGTEPSPIIPTEEQQKALRKLPITLENVPLQYSNSVHTTLKMQPDQMKTISMASLKSRDPRRQFCKPHIDLESYNVQFPNQSAHQLPEIAHQLQPGQFPTIRNREVFEEESSHLEPATKRLKTTVGETRQPASDHFLGAPASGGWIEDTVAAYSPNVDDDGVTAMEIAVQSPSTVIEGLPYAGLSGAGLGIPEKARVDFTNLTTISQLGASNKQKKEGVDGDLGEALTNNNLTSDNLLAEGKEATPSFLSNAPDWVEKFPSHDMGSSARMQSEVGDGSKHRMRPRDPRRFLMGALVEKTEGSSGISLTQESAGLGASSHQTKDSTPLAVKIASPSVAPSAGYAQPPSILSKDEGVHAGLADGQPQLDDRLTGSALVEMSSEAQSLSQNRSMFPPNGAKPPVDDSDSSEIRKGPVDPDFSSVNPVVENAFSEEPARTGDEKARGGMPRPGTVDSLLPRKPRVGPSQWGGGQVHPDMEQLLGTLDEAERFAVKQERERRMEEQDRMFSAGKLCLVLDLDHTLLNSAKFAEIEPEWEPRLRAAEFAERTRASREGHAQRELYRFPHMGMWTKLRPGIWRFLARASQLYELHVYTMGNKAYATEMAKVLDPTGTLFAGRVISKGDENDALDSDDRPPKSKDLDGVLGMESAVVIIDDSLRVWPHHRENLIVVERYMYFPCSRRQFGLLGPSLLEVGHDERAADGMLSSALVVIDRIHEQFFANQRLREVDVREILAAEQRRVLTGCCILFSRIFPVGEMQPHMHPLWRMAEQFGANCCLTINDKVTHVVAISLGTDKVNWATATGRPVVRPGWVEASAILYRRANEQDFPVPP</sequence>